<comment type="caution">
    <text evidence="1">The sequence shown here is derived from an EMBL/GenBank/DDBJ whole genome shotgun (WGS) entry which is preliminary data.</text>
</comment>
<dbReference type="AlphaFoldDB" id="A0A4Y2PDE4"/>
<proteinExistence type="predicted"/>
<sequence length="202" mass="22660">MSTLLPCELSPLFNTLAIIQNALCPRSWKKVETNCETTSSLVTRTSLISFSGKFSQSKKVLTLGNLVPESEISGRVDSLFLHASSSSSLRNLRVQRQCFVFVPLPPTAPFGFTVLLCVIQCKNLFKEDSAVLHRSVQRQVKSESQQQTEKYLDGTILNCSTNEDSPNRYASKPVSLLEVNHESGWSLRNKLQPKAENEKPRW</sequence>
<dbReference type="Proteomes" id="UP000499080">
    <property type="component" value="Unassembled WGS sequence"/>
</dbReference>
<gene>
    <name evidence="1" type="ORF">AVEN_241255_1</name>
</gene>
<evidence type="ECO:0000313" key="1">
    <source>
        <dbReference type="EMBL" id="GBN49132.1"/>
    </source>
</evidence>
<organism evidence="1 2">
    <name type="scientific">Araneus ventricosus</name>
    <name type="common">Orbweaver spider</name>
    <name type="synonym">Epeira ventricosa</name>
    <dbReference type="NCBI Taxonomy" id="182803"/>
    <lineage>
        <taxon>Eukaryota</taxon>
        <taxon>Metazoa</taxon>
        <taxon>Ecdysozoa</taxon>
        <taxon>Arthropoda</taxon>
        <taxon>Chelicerata</taxon>
        <taxon>Arachnida</taxon>
        <taxon>Araneae</taxon>
        <taxon>Araneomorphae</taxon>
        <taxon>Entelegynae</taxon>
        <taxon>Araneoidea</taxon>
        <taxon>Araneidae</taxon>
        <taxon>Araneus</taxon>
    </lineage>
</organism>
<protein>
    <submittedName>
        <fullName evidence="1">Uncharacterized protein</fullName>
    </submittedName>
</protein>
<accession>A0A4Y2PDE4</accession>
<name>A0A4Y2PDE4_ARAVE</name>
<keyword evidence="2" id="KW-1185">Reference proteome</keyword>
<reference evidence="1 2" key="1">
    <citation type="journal article" date="2019" name="Sci. Rep.">
        <title>Orb-weaving spider Araneus ventricosus genome elucidates the spidroin gene catalogue.</title>
        <authorList>
            <person name="Kono N."/>
            <person name="Nakamura H."/>
            <person name="Ohtoshi R."/>
            <person name="Moran D.A.P."/>
            <person name="Shinohara A."/>
            <person name="Yoshida Y."/>
            <person name="Fujiwara M."/>
            <person name="Mori M."/>
            <person name="Tomita M."/>
            <person name="Arakawa K."/>
        </authorList>
    </citation>
    <scope>NUCLEOTIDE SEQUENCE [LARGE SCALE GENOMIC DNA]</scope>
</reference>
<evidence type="ECO:0000313" key="2">
    <source>
        <dbReference type="Proteomes" id="UP000499080"/>
    </source>
</evidence>
<dbReference type="EMBL" id="BGPR01011006">
    <property type="protein sequence ID" value="GBN49132.1"/>
    <property type="molecule type" value="Genomic_DNA"/>
</dbReference>